<comment type="caution">
    <text evidence="1">The sequence shown here is derived from an EMBL/GenBank/DDBJ whole genome shotgun (WGS) entry which is preliminary data.</text>
</comment>
<protein>
    <submittedName>
        <fullName evidence="1">Uncharacterized protein</fullName>
    </submittedName>
</protein>
<keyword evidence="2" id="KW-1185">Reference proteome</keyword>
<dbReference type="Proteomes" id="UP000634206">
    <property type="component" value="Unassembled WGS sequence"/>
</dbReference>
<dbReference type="EMBL" id="JAENIG010000005">
    <property type="protein sequence ID" value="MBK1855213.1"/>
    <property type="molecule type" value="Genomic_DNA"/>
</dbReference>
<sequence length="103" mass="11124">MQLQAKKKAFDQLGVEMVCVFREERGGLAGAKKTADSTGFSPLLLDYPIAKTKAYSQGSYSTYLIGKDGKIKAELNGLKKNRPTADAIAAKVSEVFKPTPTKP</sequence>
<accession>A0AAE2SB61</accession>
<organism evidence="1 2">
    <name type="scientific">Oceaniferula flava</name>
    <dbReference type="NCBI Taxonomy" id="2800421"/>
    <lineage>
        <taxon>Bacteria</taxon>
        <taxon>Pseudomonadati</taxon>
        <taxon>Verrucomicrobiota</taxon>
        <taxon>Verrucomicrobiia</taxon>
        <taxon>Verrucomicrobiales</taxon>
        <taxon>Verrucomicrobiaceae</taxon>
        <taxon>Oceaniferula</taxon>
    </lineage>
</organism>
<dbReference type="RefSeq" id="WP_309489826.1">
    <property type="nucleotide sequence ID" value="NZ_JAENIG010000005.1"/>
</dbReference>
<reference evidence="1" key="1">
    <citation type="submission" date="2021-01" db="EMBL/GenBank/DDBJ databases">
        <title>Modified the classification status of verrucomicrobia.</title>
        <authorList>
            <person name="Feng X."/>
        </authorList>
    </citation>
    <scope>NUCLEOTIDE SEQUENCE</scope>
    <source>
        <strain evidence="1">5K15</strain>
    </source>
</reference>
<evidence type="ECO:0000313" key="1">
    <source>
        <dbReference type="EMBL" id="MBK1855213.1"/>
    </source>
</evidence>
<dbReference type="AlphaFoldDB" id="A0AAE2SB61"/>
<gene>
    <name evidence="1" type="ORF">JIN83_09610</name>
</gene>
<proteinExistence type="predicted"/>
<evidence type="ECO:0000313" key="2">
    <source>
        <dbReference type="Proteomes" id="UP000634206"/>
    </source>
</evidence>
<name>A0AAE2SB61_9BACT</name>